<gene>
    <name evidence="7" type="ORF">EZV62_006487</name>
</gene>
<dbReference type="PANTHER" id="PTHR31140">
    <property type="entry name" value="B3 DOMAIN-CONTAINING TRANSCRIPTION FACTOR ABI3"/>
    <property type="match status" value="1"/>
</dbReference>
<dbReference type="PANTHER" id="PTHR31140:SF145">
    <property type="entry name" value="TF-B3 DOMAIN-CONTAINING PROTEIN"/>
    <property type="match status" value="1"/>
</dbReference>
<evidence type="ECO:0000259" key="6">
    <source>
        <dbReference type="PROSITE" id="PS50863"/>
    </source>
</evidence>
<keyword evidence="5" id="KW-0539">Nucleus</keyword>
<dbReference type="InterPro" id="IPR015300">
    <property type="entry name" value="DNA-bd_pseudobarrel_sf"/>
</dbReference>
<keyword evidence="4" id="KW-0804">Transcription</keyword>
<feature type="domain" description="TF-B3" evidence="6">
    <location>
        <begin position="136"/>
        <end position="204"/>
    </location>
</feature>
<dbReference type="EMBL" id="VAHF01000003">
    <property type="protein sequence ID" value="TXG65212.1"/>
    <property type="molecule type" value="Genomic_DNA"/>
</dbReference>
<dbReference type="AlphaFoldDB" id="A0A5C7I984"/>
<keyword evidence="2" id="KW-0805">Transcription regulation</keyword>
<dbReference type="GO" id="GO:0005634">
    <property type="term" value="C:nucleus"/>
    <property type="evidence" value="ECO:0007669"/>
    <property type="project" value="UniProtKB-SubCell"/>
</dbReference>
<evidence type="ECO:0000256" key="3">
    <source>
        <dbReference type="ARBA" id="ARBA00023125"/>
    </source>
</evidence>
<dbReference type="InterPro" id="IPR044800">
    <property type="entry name" value="LEC2-like"/>
</dbReference>
<organism evidence="7 8">
    <name type="scientific">Acer yangbiense</name>
    <dbReference type="NCBI Taxonomy" id="1000413"/>
    <lineage>
        <taxon>Eukaryota</taxon>
        <taxon>Viridiplantae</taxon>
        <taxon>Streptophyta</taxon>
        <taxon>Embryophyta</taxon>
        <taxon>Tracheophyta</taxon>
        <taxon>Spermatophyta</taxon>
        <taxon>Magnoliopsida</taxon>
        <taxon>eudicotyledons</taxon>
        <taxon>Gunneridae</taxon>
        <taxon>Pentapetalae</taxon>
        <taxon>rosids</taxon>
        <taxon>malvids</taxon>
        <taxon>Sapindales</taxon>
        <taxon>Sapindaceae</taxon>
        <taxon>Hippocastanoideae</taxon>
        <taxon>Acereae</taxon>
        <taxon>Acer</taxon>
    </lineage>
</organism>
<dbReference type="InterPro" id="IPR003340">
    <property type="entry name" value="B3_DNA-bd"/>
</dbReference>
<dbReference type="GO" id="GO:0003700">
    <property type="term" value="F:DNA-binding transcription factor activity"/>
    <property type="evidence" value="ECO:0007669"/>
    <property type="project" value="InterPro"/>
</dbReference>
<accession>A0A5C7I984</accession>
<dbReference type="Gene3D" id="2.40.330.10">
    <property type="entry name" value="DNA-binding pseudobarrel domain"/>
    <property type="match status" value="2"/>
</dbReference>
<evidence type="ECO:0000313" key="8">
    <source>
        <dbReference type="Proteomes" id="UP000323000"/>
    </source>
</evidence>
<dbReference type="OrthoDB" id="954231at2759"/>
<protein>
    <recommendedName>
        <fullName evidence="6">TF-B3 domain-containing protein</fullName>
    </recommendedName>
</protein>
<keyword evidence="8" id="KW-1185">Reference proteome</keyword>
<comment type="subcellular location">
    <subcellularLocation>
        <location evidence="1">Nucleus</location>
    </subcellularLocation>
</comment>
<evidence type="ECO:0000256" key="1">
    <source>
        <dbReference type="ARBA" id="ARBA00004123"/>
    </source>
</evidence>
<dbReference type="PROSITE" id="PS50863">
    <property type="entry name" value="B3"/>
    <property type="match status" value="2"/>
</dbReference>
<comment type="caution">
    <text evidence="7">The sequence shown here is derived from an EMBL/GenBank/DDBJ whole genome shotgun (WGS) entry which is preliminary data.</text>
</comment>
<dbReference type="GO" id="GO:0003677">
    <property type="term" value="F:DNA binding"/>
    <property type="evidence" value="ECO:0007669"/>
    <property type="project" value="UniProtKB-KW"/>
</dbReference>
<dbReference type="Pfam" id="PF02362">
    <property type="entry name" value="B3"/>
    <property type="match status" value="2"/>
</dbReference>
<evidence type="ECO:0000256" key="4">
    <source>
        <dbReference type="ARBA" id="ARBA00023163"/>
    </source>
</evidence>
<dbReference type="Proteomes" id="UP000323000">
    <property type="component" value="Chromosome 3"/>
</dbReference>
<keyword evidence="3" id="KW-0238">DNA-binding</keyword>
<sequence>MRSMKAEISIYGRVTYNKRRVTLRVPTLDRDKHKTKVSTCIYFIHQKDAYLAMKVVEKLTSLMQLLLKHDYNRAGFYNGREQDSEVNIKELYNLEEELMEIMEDGNDNRAVLYIMAGNSVSVEEMASIMEPFIRKVVVDARNQEWILRYYTRPNGDREGPVFTTGWRRFVRDKRLQVGDKFIFYGNQVRGDDDGELEMQMEYMVEVKRPGLVTFQGQPIITLDVEAVLYIMAGNSVSVEEMASIMEPFIRKVSSKILTMSDITKPTLPTEMAKHMIPLMNGRHFLDLMAADIWGQQWPLRYYTRPNGSKICPVFTTGWNQYVDAKGVRVGDKLIFSGHQVAGADGEPEMRYMIRVTRPGPVTFNGEPVPLDVEYLA</sequence>
<feature type="domain" description="TF-B3" evidence="6">
    <location>
        <begin position="294"/>
        <end position="357"/>
    </location>
</feature>
<dbReference type="SUPFAM" id="SSF101936">
    <property type="entry name" value="DNA-binding pseudobarrel domain"/>
    <property type="match status" value="2"/>
</dbReference>
<name>A0A5C7I984_9ROSI</name>
<evidence type="ECO:0000313" key="7">
    <source>
        <dbReference type="EMBL" id="TXG65212.1"/>
    </source>
</evidence>
<dbReference type="CDD" id="cd10017">
    <property type="entry name" value="B3_DNA"/>
    <property type="match status" value="2"/>
</dbReference>
<evidence type="ECO:0000256" key="5">
    <source>
        <dbReference type="ARBA" id="ARBA00023242"/>
    </source>
</evidence>
<evidence type="ECO:0000256" key="2">
    <source>
        <dbReference type="ARBA" id="ARBA00023015"/>
    </source>
</evidence>
<proteinExistence type="predicted"/>
<reference evidence="8" key="1">
    <citation type="journal article" date="2019" name="Gigascience">
        <title>De novo genome assembly of the endangered Acer yangbiense, a plant species with extremely small populations endemic to Yunnan Province, China.</title>
        <authorList>
            <person name="Yang J."/>
            <person name="Wariss H.M."/>
            <person name="Tao L."/>
            <person name="Zhang R."/>
            <person name="Yun Q."/>
            <person name="Hollingsworth P."/>
            <person name="Dao Z."/>
            <person name="Luo G."/>
            <person name="Guo H."/>
            <person name="Ma Y."/>
            <person name="Sun W."/>
        </authorList>
    </citation>
    <scope>NUCLEOTIDE SEQUENCE [LARGE SCALE GENOMIC DNA]</scope>
    <source>
        <strain evidence="8">cv. Malutang</strain>
    </source>
</reference>